<dbReference type="EnsemblFungi" id="EJT77261">
    <property type="protein sequence ID" value="EJT77261"/>
    <property type="gene ID" value="GGTG_07173"/>
</dbReference>
<evidence type="ECO:0000256" key="6">
    <source>
        <dbReference type="SAM" id="MobiDB-lite"/>
    </source>
</evidence>
<reference evidence="9" key="2">
    <citation type="submission" date="2010-07" db="EMBL/GenBank/DDBJ databases">
        <authorList>
            <consortium name="The Broad Institute Genome Sequencing Platform"/>
            <consortium name="Broad Institute Genome Sequencing Center for Infectious Disease"/>
            <person name="Ma L.-J."/>
            <person name="Dead R."/>
            <person name="Young S."/>
            <person name="Zeng Q."/>
            <person name="Koehrsen M."/>
            <person name="Alvarado L."/>
            <person name="Berlin A."/>
            <person name="Chapman S.B."/>
            <person name="Chen Z."/>
            <person name="Freedman E."/>
            <person name="Gellesch M."/>
            <person name="Goldberg J."/>
            <person name="Griggs A."/>
            <person name="Gujja S."/>
            <person name="Heilman E.R."/>
            <person name="Heiman D."/>
            <person name="Hepburn T."/>
            <person name="Howarth C."/>
            <person name="Jen D."/>
            <person name="Larson L."/>
            <person name="Mehta T."/>
            <person name="Neiman D."/>
            <person name="Pearson M."/>
            <person name="Roberts A."/>
            <person name="Saif S."/>
            <person name="Shea T."/>
            <person name="Shenoy N."/>
            <person name="Sisk P."/>
            <person name="Stolte C."/>
            <person name="Sykes S."/>
            <person name="Walk T."/>
            <person name="White J."/>
            <person name="Yandava C."/>
            <person name="Haas B."/>
            <person name="Nusbaum C."/>
            <person name="Birren B."/>
        </authorList>
    </citation>
    <scope>NUCLEOTIDE SEQUENCE</scope>
    <source>
        <strain evidence="9">R3-111a-1</strain>
    </source>
</reference>
<dbReference type="GO" id="GO:0003677">
    <property type="term" value="F:DNA binding"/>
    <property type="evidence" value="ECO:0007669"/>
    <property type="project" value="UniProtKB-KW"/>
</dbReference>
<evidence type="ECO:0000256" key="7">
    <source>
        <dbReference type="SAM" id="Phobius"/>
    </source>
</evidence>
<reference evidence="10" key="5">
    <citation type="submission" date="2018-04" db="UniProtKB">
        <authorList>
            <consortium name="EnsemblFungi"/>
        </authorList>
    </citation>
    <scope>IDENTIFICATION</scope>
    <source>
        <strain evidence="10">R3-111a-1</strain>
    </source>
</reference>
<dbReference type="PANTHER" id="PTHR46910">
    <property type="entry name" value="TRANSCRIPTION FACTOR PDR1"/>
    <property type="match status" value="1"/>
</dbReference>
<keyword evidence="11" id="KW-1185">Reference proteome</keyword>
<comment type="subcellular location">
    <subcellularLocation>
        <location evidence="1">Nucleus</location>
    </subcellularLocation>
</comment>
<dbReference type="GeneID" id="20347631"/>
<evidence type="ECO:0000313" key="10">
    <source>
        <dbReference type="EnsemblFungi" id="EJT77261"/>
    </source>
</evidence>
<accession>J3P0X7</accession>
<dbReference type="eggNOG" id="ENOG502SKXY">
    <property type="taxonomic scope" value="Eukaryota"/>
</dbReference>
<evidence type="ECO:0000256" key="1">
    <source>
        <dbReference type="ARBA" id="ARBA00004123"/>
    </source>
</evidence>
<evidence type="ECO:0000256" key="4">
    <source>
        <dbReference type="ARBA" id="ARBA00023163"/>
    </source>
</evidence>
<dbReference type="InterPro" id="IPR036864">
    <property type="entry name" value="Zn2-C6_fun-type_DNA-bd_sf"/>
</dbReference>
<keyword evidence="7" id="KW-0472">Membrane</keyword>
<dbReference type="CDD" id="cd12148">
    <property type="entry name" value="fungal_TF_MHR"/>
    <property type="match status" value="1"/>
</dbReference>
<feature type="transmembrane region" description="Helical" evidence="7">
    <location>
        <begin position="779"/>
        <end position="799"/>
    </location>
</feature>
<organism evidence="9">
    <name type="scientific">Gaeumannomyces tritici (strain R3-111a-1)</name>
    <name type="common">Wheat and barley take-all root rot fungus</name>
    <name type="synonym">Gaeumannomyces graminis var. tritici</name>
    <dbReference type="NCBI Taxonomy" id="644352"/>
    <lineage>
        <taxon>Eukaryota</taxon>
        <taxon>Fungi</taxon>
        <taxon>Dikarya</taxon>
        <taxon>Ascomycota</taxon>
        <taxon>Pezizomycotina</taxon>
        <taxon>Sordariomycetes</taxon>
        <taxon>Sordariomycetidae</taxon>
        <taxon>Magnaporthales</taxon>
        <taxon>Magnaporthaceae</taxon>
        <taxon>Gaeumannomyces</taxon>
    </lineage>
</organism>
<protein>
    <recommendedName>
        <fullName evidence="8">Zn(2)-C6 fungal-type domain-containing protein</fullName>
    </recommendedName>
</protein>
<feature type="domain" description="Zn(2)-C6 fungal-type" evidence="8">
    <location>
        <begin position="7"/>
        <end position="37"/>
    </location>
</feature>
<evidence type="ECO:0000313" key="11">
    <source>
        <dbReference type="Proteomes" id="UP000006039"/>
    </source>
</evidence>
<dbReference type="VEuPathDB" id="FungiDB:GGTG_07173"/>
<evidence type="ECO:0000256" key="5">
    <source>
        <dbReference type="ARBA" id="ARBA00023242"/>
    </source>
</evidence>
<dbReference type="SUPFAM" id="SSF57701">
    <property type="entry name" value="Zn2/Cys6 DNA-binding domain"/>
    <property type="match status" value="1"/>
</dbReference>
<dbReference type="EMBL" id="GL385397">
    <property type="protein sequence ID" value="EJT77261.1"/>
    <property type="molecule type" value="Genomic_DNA"/>
</dbReference>
<proteinExistence type="predicted"/>
<reference evidence="9" key="3">
    <citation type="submission" date="2010-09" db="EMBL/GenBank/DDBJ databases">
        <title>Annotation of Gaeumannomyces graminis var. tritici R3-111a-1.</title>
        <authorList>
            <consortium name="The Broad Institute Genome Sequencing Platform"/>
            <person name="Ma L.-J."/>
            <person name="Dead R."/>
            <person name="Young S.K."/>
            <person name="Zeng Q."/>
            <person name="Gargeya S."/>
            <person name="Fitzgerald M."/>
            <person name="Haas B."/>
            <person name="Abouelleil A."/>
            <person name="Alvarado L."/>
            <person name="Arachchi H.M."/>
            <person name="Berlin A."/>
            <person name="Brown A."/>
            <person name="Chapman S.B."/>
            <person name="Chen Z."/>
            <person name="Dunbar C."/>
            <person name="Freedman E."/>
            <person name="Gearin G."/>
            <person name="Gellesch M."/>
            <person name="Goldberg J."/>
            <person name="Griggs A."/>
            <person name="Gujja S."/>
            <person name="Heiman D."/>
            <person name="Howarth C."/>
            <person name="Larson L."/>
            <person name="Lui A."/>
            <person name="MacDonald P.J.P."/>
            <person name="Mehta T."/>
            <person name="Montmayeur A."/>
            <person name="Murphy C."/>
            <person name="Neiman D."/>
            <person name="Pearson M."/>
            <person name="Priest M."/>
            <person name="Roberts A."/>
            <person name="Saif S."/>
            <person name="Shea T."/>
            <person name="Shenoy N."/>
            <person name="Sisk P."/>
            <person name="Stolte C."/>
            <person name="Sykes S."/>
            <person name="Yandava C."/>
            <person name="Wortman J."/>
            <person name="Nusbaum C."/>
            <person name="Birren B."/>
        </authorList>
    </citation>
    <scope>NUCLEOTIDE SEQUENCE</scope>
    <source>
        <strain evidence="9">R3-111a-1</strain>
    </source>
</reference>
<dbReference type="GO" id="GO:0008270">
    <property type="term" value="F:zinc ion binding"/>
    <property type="evidence" value="ECO:0007669"/>
    <property type="project" value="InterPro"/>
</dbReference>
<feature type="compositionally biased region" description="Polar residues" evidence="6">
    <location>
        <begin position="119"/>
        <end position="132"/>
    </location>
</feature>
<evidence type="ECO:0000256" key="2">
    <source>
        <dbReference type="ARBA" id="ARBA00023015"/>
    </source>
</evidence>
<feature type="region of interest" description="Disordered" evidence="6">
    <location>
        <begin position="104"/>
        <end position="137"/>
    </location>
</feature>
<dbReference type="STRING" id="644352.J3P0X7"/>
<dbReference type="PANTHER" id="PTHR46910:SF37">
    <property type="entry name" value="ZN(II)2CYS6 TRANSCRIPTION FACTOR (EUROFUNG)"/>
    <property type="match status" value="1"/>
</dbReference>
<dbReference type="AlphaFoldDB" id="J3P0X7"/>
<dbReference type="GO" id="GO:0000981">
    <property type="term" value="F:DNA-binding transcription factor activity, RNA polymerase II-specific"/>
    <property type="evidence" value="ECO:0007669"/>
    <property type="project" value="InterPro"/>
</dbReference>
<keyword evidence="3" id="KW-0238">DNA-binding</keyword>
<dbReference type="InterPro" id="IPR050987">
    <property type="entry name" value="AtrR-like"/>
</dbReference>
<dbReference type="SMART" id="SM00066">
    <property type="entry name" value="GAL4"/>
    <property type="match status" value="1"/>
</dbReference>
<evidence type="ECO:0000313" key="9">
    <source>
        <dbReference type="EMBL" id="EJT77261.1"/>
    </source>
</evidence>
<dbReference type="OrthoDB" id="4116913at2759"/>
<dbReference type="RefSeq" id="XP_009223261.1">
    <property type="nucleotide sequence ID" value="XM_009224997.1"/>
</dbReference>
<dbReference type="GO" id="GO:0005634">
    <property type="term" value="C:nucleus"/>
    <property type="evidence" value="ECO:0007669"/>
    <property type="project" value="UniProtKB-SubCell"/>
</dbReference>
<dbReference type="Proteomes" id="UP000006039">
    <property type="component" value="Unassembled WGS sequence"/>
</dbReference>
<keyword evidence="7" id="KW-1133">Transmembrane helix</keyword>
<keyword evidence="2" id="KW-0805">Transcription regulation</keyword>
<keyword evidence="7" id="KW-0812">Transmembrane</keyword>
<feature type="region of interest" description="Disordered" evidence="6">
    <location>
        <begin position="319"/>
        <end position="340"/>
    </location>
</feature>
<feature type="region of interest" description="Disordered" evidence="6">
    <location>
        <begin position="219"/>
        <end position="244"/>
    </location>
</feature>
<dbReference type="Gene3D" id="4.10.240.10">
    <property type="entry name" value="Zn(2)-C6 fungal-type DNA-binding domain"/>
    <property type="match status" value="1"/>
</dbReference>
<dbReference type="Pfam" id="PF00172">
    <property type="entry name" value="Zn_clus"/>
    <property type="match status" value="1"/>
</dbReference>
<name>J3P0X7_GAET3</name>
<sequence>MATRKKACDTCHRRKIQCDGASPQCSGCKGHSLPCTYNRETGVKKRAAKPGGATKRTTSQNDLAKRMERIEQILQAAKRARCDILPTAEEDDEMAQDEPAFGAADPMQVATPGAASVPTGASSSSPQQTPGPETTHCRGLDSKLASIGWMRSRNGSVPTVHPMSINSSRVRFGKLHFVGLELGEISSYNGVPFFSDDGLNWIRSRCGVEPSFESALALGSRRKPTTDQKPVVDPSTPEQGKAGKQKLWQTLPDGWWQEQPGVGDMPSTLQRLPQVELPDRRVVEGFMTAFRMSQFGIYMPIIDPVLFSETLDLAYTQCPGVRGKRDPSSSSDGATGDDDAGEACYIHPQYYTRQDVSVMAARAAVYSFISLIGPMAVVDEEEFAGIDGDAYSAQAHNMLPQILPGGSLMALETVLFLVLYSLFTGQIQATSTFHSTACRILFLIGGHTEEGLAAATVDELTYPMEGMTLNFFGEGNRLHGSGGFEKSRVNEERAERLRRHIRQLYRISFLLDKELAIRTGLPPIMHDDYCDLEMLERAWSIDLTGLPIHQREMRNGVPTGPTLLEEVTQKEVLEPYAMRLVILKSRTCQLLYSRASGRKTDAELLRDIRELDAELDRWRSSVPQHFRPVLASSRSASLRPLAARAAAAASGGLVGDHGVSPASSSEAGFFGAAMANTPSPPGVSGAQQLQPGWGNAGGIVQDLDDQVTMKEIMQHFEYYYLLATIHRASGRCQVWSSGPTDGGRELAVVSSSHALSLQASRSTLIYLRAASRCAQGMNFWMLFFYPMSAMLTIFCNVLLMPLDPEVKDDVALLGSVLELVDEMGQSRRLTPNEVIHLCIMNEFVSELVRLARCALSKAAREAAEGASS</sequence>
<reference evidence="11" key="1">
    <citation type="submission" date="2010-07" db="EMBL/GenBank/DDBJ databases">
        <title>The genome sequence of Gaeumannomyces graminis var. tritici strain R3-111a-1.</title>
        <authorList>
            <consortium name="The Broad Institute Genome Sequencing Platform"/>
            <person name="Ma L.-J."/>
            <person name="Dead R."/>
            <person name="Young S."/>
            <person name="Zeng Q."/>
            <person name="Koehrsen M."/>
            <person name="Alvarado L."/>
            <person name="Berlin A."/>
            <person name="Chapman S.B."/>
            <person name="Chen Z."/>
            <person name="Freedman E."/>
            <person name="Gellesch M."/>
            <person name="Goldberg J."/>
            <person name="Griggs A."/>
            <person name="Gujja S."/>
            <person name="Heilman E.R."/>
            <person name="Heiman D."/>
            <person name="Hepburn T."/>
            <person name="Howarth C."/>
            <person name="Jen D."/>
            <person name="Larson L."/>
            <person name="Mehta T."/>
            <person name="Neiman D."/>
            <person name="Pearson M."/>
            <person name="Roberts A."/>
            <person name="Saif S."/>
            <person name="Shea T."/>
            <person name="Shenoy N."/>
            <person name="Sisk P."/>
            <person name="Stolte C."/>
            <person name="Sykes S."/>
            <person name="Walk T."/>
            <person name="White J."/>
            <person name="Yandava C."/>
            <person name="Haas B."/>
            <person name="Nusbaum C."/>
            <person name="Birren B."/>
        </authorList>
    </citation>
    <scope>NUCLEOTIDE SEQUENCE [LARGE SCALE GENOMIC DNA]</scope>
    <source>
        <strain evidence="11">R3-111a-1</strain>
    </source>
</reference>
<reference evidence="10" key="4">
    <citation type="journal article" date="2015" name="G3 (Bethesda)">
        <title>Genome sequences of three phytopathogenic species of the Magnaporthaceae family of fungi.</title>
        <authorList>
            <person name="Okagaki L.H."/>
            <person name="Nunes C.C."/>
            <person name="Sailsbery J."/>
            <person name="Clay B."/>
            <person name="Brown D."/>
            <person name="John T."/>
            <person name="Oh Y."/>
            <person name="Young N."/>
            <person name="Fitzgerald M."/>
            <person name="Haas B.J."/>
            <person name="Zeng Q."/>
            <person name="Young S."/>
            <person name="Adiconis X."/>
            <person name="Fan L."/>
            <person name="Levin J.Z."/>
            <person name="Mitchell T.K."/>
            <person name="Okubara P.A."/>
            <person name="Farman M.L."/>
            <person name="Kohn L.M."/>
            <person name="Birren B."/>
            <person name="Ma L.-J."/>
            <person name="Dean R.A."/>
        </authorList>
    </citation>
    <scope>NUCLEOTIDE SEQUENCE</scope>
    <source>
        <strain evidence="10">R3-111a-1</strain>
    </source>
</reference>
<dbReference type="InterPro" id="IPR001138">
    <property type="entry name" value="Zn2Cys6_DnaBD"/>
</dbReference>
<keyword evidence="4" id="KW-0804">Transcription</keyword>
<dbReference type="CDD" id="cd00067">
    <property type="entry name" value="GAL4"/>
    <property type="match status" value="1"/>
</dbReference>
<dbReference type="PROSITE" id="PS50048">
    <property type="entry name" value="ZN2_CY6_FUNGAL_2"/>
    <property type="match status" value="1"/>
</dbReference>
<evidence type="ECO:0000259" key="8">
    <source>
        <dbReference type="PROSITE" id="PS50048"/>
    </source>
</evidence>
<dbReference type="PROSITE" id="PS00463">
    <property type="entry name" value="ZN2_CY6_FUNGAL_1"/>
    <property type="match status" value="1"/>
</dbReference>
<gene>
    <name evidence="10" type="primary">20347631</name>
    <name evidence="9" type="ORF">GGTG_07173</name>
</gene>
<keyword evidence="5" id="KW-0539">Nucleus</keyword>
<dbReference type="HOGENOM" id="CLU_010813_1_0_1"/>
<evidence type="ECO:0000256" key="3">
    <source>
        <dbReference type="ARBA" id="ARBA00023125"/>
    </source>
</evidence>